<name>A0ABQ6MF03_9STRA</name>
<evidence type="ECO:0000256" key="10">
    <source>
        <dbReference type="ARBA" id="ARBA00042508"/>
    </source>
</evidence>
<dbReference type="EMBL" id="BRYB01005492">
    <property type="protein sequence ID" value="GMI25155.1"/>
    <property type="molecule type" value="Genomic_DNA"/>
</dbReference>
<keyword evidence="3" id="KW-0808">Transferase</keyword>
<comment type="function">
    <text evidence="7">Catalyzes the formation of 3-(3-amino-3-carboxypropyl)uridine (acp3U) at position 20 in the D-loop of several cytoplasmic tRNAs (acp3U(20)).</text>
</comment>
<evidence type="ECO:0000256" key="9">
    <source>
        <dbReference type="ARBA" id="ARBA00039242"/>
    </source>
</evidence>
<feature type="compositionally biased region" description="Basic and acidic residues" evidence="12">
    <location>
        <begin position="243"/>
        <end position="274"/>
    </location>
</feature>
<evidence type="ECO:0000313" key="14">
    <source>
        <dbReference type="EMBL" id="GMI25155.1"/>
    </source>
</evidence>
<evidence type="ECO:0000256" key="12">
    <source>
        <dbReference type="SAM" id="MobiDB-lite"/>
    </source>
</evidence>
<evidence type="ECO:0000256" key="6">
    <source>
        <dbReference type="ARBA" id="ARBA00023242"/>
    </source>
</evidence>
<dbReference type="EC" id="2.5.1.25" evidence="2"/>
<keyword evidence="15" id="KW-1185">Reference proteome</keyword>
<evidence type="ECO:0000259" key="13">
    <source>
        <dbReference type="SMART" id="SM01144"/>
    </source>
</evidence>
<feature type="domain" description="DTW" evidence="13">
    <location>
        <begin position="38"/>
        <end position="223"/>
    </location>
</feature>
<dbReference type="InterPro" id="IPR005636">
    <property type="entry name" value="DTW"/>
</dbReference>
<evidence type="ECO:0000256" key="4">
    <source>
        <dbReference type="ARBA" id="ARBA00022691"/>
    </source>
</evidence>
<keyword evidence="4" id="KW-0949">S-adenosyl-L-methionine</keyword>
<dbReference type="Proteomes" id="UP001165060">
    <property type="component" value="Unassembled WGS sequence"/>
</dbReference>
<dbReference type="InterPro" id="IPR051521">
    <property type="entry name" value="tRNA_Mod/Golgi_Maint"/>
</dbReference>
<comment type="catalytic activity">
    <reaction evidence="11">
        <text>a uridine in tRNA + S-adenosyl-L-methionine = a 3-[(3S)-3-amino-3-carboxypropyl]uridine in tRNA + S-methyl-5'-thioadenosine + H(+)</text>
        <dbReference type="Rhea" id="RHEA:62432"/>
        <dbReference type="Rhea" id="RHEA-COMP:13339"/>
        <dbReference type="Rhea" id="RHEA-COMP:16092"/>
        <dbReference type="ChEBI" id="CHEBI:15378"/>
        <dbReference type="ChEBI" id="CHEBI:17509"/>
        <dbReference type="ChEBI" id="CHEBI:59789"/>
        <dbReference type="ChEBI" id="CHEBI:65315"/>
        <dbReference type="ChEBI" id="CHEBI:82930"/>
        <dbReference type="EC" id="2.5.1.25"/>
    </reaction>
</comment>
<evidence type="ECO:0000256" key="2">
    <source>
        <dbReference type="ARBA" id="ARBA00012386"/>
    </source>
</evidence>
<evidence type="ECO:0000256" key="11">
    <source>
        <dbReference type="ARBA" id="ARBA00048718"/>
    </source>
</evidence>
<organism evidence="14 15">
    <name type="scientific">Tetraparma gracilis</name>
    <dbReference type="NCBI Taxonomy" id="2962635"/>
    <lineage>
        <taxon>Eukaryota</taxon>
        <taxon>Sar</taxon>
        <taxon>Stramenopiles</taxon>
        <taxon>Ochrophyta</taxon>
        <taxon>Bolidophyceae</taxon>
        <taxon>Parmales</taxon>
        <taxon>Triparmaceae</taxon>
        <taxon>Tetraparma</taxon>
    </lineage>
</organism>
<comment type="subcellular location">
    <subcellularLocation>
        <location evidence="1">Nucleus</location>
    </subcellularLocation>
</comment>
<sequence>MSSPSLASLIRSALPHPASLYSSSPSNYPRITCCGSASKFYCPQCCSPLAAPAAPAPPAPVLPFDIVVLLDDSRSVATGLHLKALCPSQVTVVCPPLPPLAASPASPATYVLFPCAASVPLSSLPPPSRLLLLDCRWTRTTPLLSSLPPALTRVHLSEPPGESVHWRWHDEGEGMLCTLEAAFVAVVETLRREPGGAPNRVEEMKGLFHLFGLQRAAIEESKKTRPNGGRYKRTVDPGLPWEKGAKEFMVGERAQKGTERWKGQKEESKKKTKS</sequence>
<dbReference type="SMART" id="SM01144">
    <property type="entry name" value="DTW"/>
    <property type="match status" value="1"/>
</dbReference>
<evidence type="ECO:0000256" key="5">
    <source>
        <dbReference type="ARBA" id="ARBA00022694"/>
    </source>
</evidence>
<accession>A0ABQ6MF03</accession>
<dbReference type="PANTHER" id="PTHR15627">
    <property type="entry name" value="NATURAL KILLER CELL-SPECIFIC ANTIGEN KLIP1"/>
    <property type="match status" value="1"/>
</dbReference>
<evidence type="ECO:0000313" key="15">
    <source>
        <dbReference type="Proteomes" id="UP001165060"/>
    </source>
</evidence>
<evidence type="ECO:0000256" key="3">
    <source>
        <dbReference type="ARBA" id="ARBA00022679"/>
    </source>
</evidence>
<feature type="region of interest" description="Disordered" evidence="12">
    <location>
        <begin position="221"/>
        <end position="274"/>
    </location>
</feature>
<gene>
    <name evidence="14" type="ORF">TeGR_g11245</name>
</gene>
<evidence type="ECO:0000256" key="1">
    <source>
        <dbReference type="ARBA" id="ARBA00004123"/>
    </source>
</evidence>
<reference evidence="14 15" key="1">
    <citation type="journal article" date="2023" name="Commun. Biol.">
        <title>Genome analysis of Parmales, the sister group of diatoms, reveals the evolutionary specialization of diatoms from phago-mixotrophs to photoautotrophs.</title>
        <authorList>
            <person name="Ban H."/>
            <person name="Sato S."/>
            <person name="Yoshikawa S."/>
            <person name="Yamada K."/>
            <person name="Nakamura Y."/>
            <person name="Ichinomiya M."/>
            <person name="Sato N."/>
            <person name="Blanc-Mathieu R."/>
            <person name="Endo H."/>
            <person name="Kuwata A."/>
            <person name="Ogata H."/>
        </authorList>
    </citation>
    <scope>NUCLEOTIDE SEQUENCE [LARGE SCALE GENOMIC DNA]</scope>
</reference>
<comment type="similarity">
    <text evidence="8">Belongs to the TDD superfamily. DTWD1 family.</text>
</comment>
<keyword evidence="6" id="KW-0539">Nucleus</keyword>
<protein>
    <recommendedName>
        <fullName evidence="9">tRNA-uridine aminocarboxypropyltransferase 1</fullName>
        <ecNumber evidence="2">2.5.1.25</ecNumber>
    </recommendedName>
    <alternativeName>
        <fullName evidence="10">DTW domain-containing protein 1</fullName>
    </alternativeName>
</protein>
<evidence type="ECO:0000256" key="7">
    <source>
        <dbReference type="ARBA" id="ARBA00037050"/>
    </source>
</evidence>
<evidence type="ECO:0000256" key="8">
    <source>
        <dbReference type="ARBA" id="ARBA00038290"/>
    </source>
</evidence>
<keyword evidence="5" id="KW-0819">tRNA processing</keyword>
<proteinExistence type="inferred from homology"/>
<dbReference type="PANTHER" id="PTHR15627:SF8">
    <property type="entry name" value="TRNA-URIDINE AMINOCARBOXYPROPYLTRANSFERASE 1"/>
    <property type="match status" value="1"/>
</dbReference>
<comment type="caution">
    <text evidence="14">The sequence shown here is derived from an EMBL/GenBank/DDBJ whole genome shotgun (WGS) entry which is preliminary data.</text>
</comment>